<protein>
    <submittedName>
        <fullName evidence="1">Uncharacterized protein</fullName>
    </submittedName>
</protein>
<name>A0ACC2NRC4_9HYME</name>
<dbReference type="EMBL" id="CM056743">
    <property type="protein sequence ID" value="KAJ8673383.1"/>
    <property type="molecule type" value="Genomic_DNA"/>
</dbReference>
<organism evidence="1 2">
    <name type="scientific">Eretmocerus hayati</name>
    <dbReference type="NCBI Taxonomy" id="131215"/>
    <lineage>
        <taxon>Eukaryota</taxon>
        <taxon>Metazoa</taxon>
        <taxon>Ecdysozoa</taxon>
        <taxon>Arthropoda</taxon>
        <taxon>Hexapoda</taxon>
        <taxon>Insecta</taxon>
        <taxon>Pterygota</taxon>
        <taxon>Neoptera</taxon>
        <taxon>Endopterygota</taxon>
        <taxon>Hymenoptera</taxon>
        <taxon>Apocrita</taxon>
        <taxon>Proctotrupomorpha</taxon>
        <taxon>Chalcidoidea</taxon>
        <taxon>Aphelinidae</taxon>
        <taxon>Aphelininae</taxon>
        <taxon>Eretmocerus</taxon>
    </lineage>
</organism>
<dbReference type="Proteomes" id="UP001239111">
    <property type="component" value="Chromosome 3"/>
</dbReference>
<proteinExistence type="predicted"/>
<evidence type="ECO:0000313" key="1">
    <source>
        <dbReference type="EMBL" id="KAJ8673383.1"/>
    </source>
</evidence>
<sequence>MRLTQILFKQHIGRMTRKNWYAHGKVTPMPSTAEENLKKEGIEIIDPKTLWQPDKKNFLDQFEFLKKREPPRDENHPDWKERPCTMFRDHELLVEGLPQAQQLTKTVVFQNTLPESIESISSQKLTEDQDKLVQRIVETSTIFDAHQEKLPKIKDPNRPAFVFPRQYGITNFRKIYNLSKKFVNLCDCICGPEIANSRTLIEDALLCLPFEKEFDLYEFWMTMDLALMAPDILKPMGQVSEDICKSMTLPDLHPLHYSLGLQQDHFYNSENLNPLASGYNKKNLHTIFAFYDETKIKNLTELEVTESQIEAHGLMKAFTAAASSARQRFGHDVRQLPKPFTVQCIQSDGKRFNFLVYQLNTLDLEGNEGIKNFCWMLPRIDLYEAAGYVGGKPLLEGYNPEVFNRILGFYKNS</sequence>
<gene>
    <name evidence="1" type="ORF">QAD02_004645</name>
</gene>
<comment type="caution">
    <text evidence="1">The sequence shown here is derived from an EMBL/GenBank/DDBJ whole genome shotgun (WGS) entry which is preliminary data.</text>
</comment>
<reference evidence="1" key="1">
    <citation type="submission" date="2023-04" db="EMBL/GenBank/DDBJ databases">
        <title>A chromosome-level genome assembly of the parasitoid wasp Eretmocerus hayati.</title>
        <authorList>
            <person name="Zhong Y."/>
            <person name="Liu S."/>
            <person name="Liu Y."/>
        </authorList>
    </citation>
    <scope>NUCLEOTIDE SEQUENCE</scope>
    <source>
        <strain evidence="1">ZJU_SS_LIU_2023</strain>
    </source>
</reference>
<accession>A0ACC2NRC4</accession>
<evidence type="ECO:0000313" key="2">
    <source>
        <dbReference type="Proteomes" id="UP001239111"/>
    </source>
</evidence>
<keyword evidence="2" id="KW-1185">Reference proteome</keyword>